<gene>
    <name evidence="7" type="ORF">TIFTF001_007687</name>
</gene>
<dbReference type="Proteomes" id="UP001187192">
    <property type="component" value="Unassembled WGS sequence"/>
</dbReference>
<evidence type="ECO:0000256" key="2">
    <source>
        <dbReference type="ARBA" id="ARBA00022771"/>
    </source>
</evidence>
<dbReference type="PROSITE" id="PS50199">
    <property type="entry name" value="ZF_RANBP2_2"/>
    <property type="match status" value="3"/>
</dbReference>
<dbReference type="InterPro" id="IPR001876">
    <property type="entry name" value="Znf_RanBP2"/>
</dbReference>
<evidence type="ECO:0000256" key="4">
    <source>
        <dbReference type="PROSITE-ProRule" id="PRU00322"/>
    </source>
</evidence>
<dbReference type="SUPFAM" id="SSF90209">
    <property type="entry name" value="Ran binding protein zinc finger-like"/>
    <property type="match status" value="3"/>
</dbReference>
<feature type="region of interest" description="Disordered" evidence="5">
    <location>
        <begin position="501"/>
        <end position="533"/>
    </location>
</feature>
<feature type="domain" description="RanBP2-type" evidence="6">
    <location>
        <begin position="362"/>
        <end position="391"/>
    </location>
</feature>
<dbReference type="EMBL" id="BTGU01000008">
    <property type="protein sequence ID" value="GMN38462.1"/>
    <property type="molecule type" value="Genomic_DNA"/>
</dbReference>
<organism evidence="7 8">
    <name type="scientific">Ficus carica</name>
    <name type="common">Common fig</name>
    <dbReference type="NCBI Taxonomy" id="3494"/>
    <lineage>
        <taxon>Eukaryota</taxon>
        <taxon>Viridiplantae</taxon>
        <taxon>Streptophyta</taxon>
        <taxon>Embryophyta</taxon>
        <taxon>Tracheophyta</taxon>
        <taxon>Spermatophyta</taxon>
        <taxon>Magnoliopsida</taxon>
        <taxon>eudicotyledons</taxon>
        <taxon>Gunneridae</taxon>
        <taxon>Pentapetalae</taxon>
        <taxon>rosids</taxon>
        <taxon>fabids</taxon>
        <taxon>Rosales</taxon>
        <taxon>Moraceae</taxon>
        <taxon>Ficeae</taxon>
        <taxon>Ficus</taxon>
    </lineage>
</organism>
<dbReference type="PROSITE" id="PS01358">
    <property type="entry name" value="ZF_RANBP2_1"/>
    <property type="match status" value="3"/>
</dbReference>
<comment type="caution">
    <text evidence="7">The sequence shown here is derived from an EMBL/GenBank/DDBJ whole genome shotgun (WGS) entry which is preliminary data.</text>
</comment>
<evidence type="ECO:0000256" key="5">
    <source>
        <dbReference type="SAM" id="MobiDB-lite"/>
    </source>
</evidence>
<feature type="region of interest" description="Disordered" evidence="5">
    <location>
        <begin position="60"/>
        <end position="79"/>
    </location>
</feature>
<dbReference type="Pfam" id="PF00641">
    <property type="entry name" value="Zn_ribbon_RanBP"/>
    <property type="match status" value="3"/>
</dbReference>
<accession>A0AA87ZQP5</accession>
<reference evidence="7" key="1">
    <citation type="submission" date="2023-07" db="EMBL/GenBank/DDBJ databases">
        <title>draft genome sequence of fig (Ficus carica).</title>
        <authorList>
            <person name="Takahashi T."/>
            <person name="Nishimura K."/>
        </authorList>
    </citation>
    <scope>NUCLEOTIDE SEQUENCE</scope>
</reference>
<dbReference type="PANTHER" id="PTHR23111">
    <property type="entry name" value="ZINC FINGER PROTEIN"/>
    <property type="match status" value="1"/>
</dbReference>
<evidence type="ECO:0000313" key="7">
    <source>
        <dbReference type="EMBL" id="GMN38462.1"/>
    </source>
</evidence>
<keyword evidence="8" id="KW-1185">Reference proteome</keyword>
<proteinExistence type="predicted"/>
<name>A0AA87ZQP5_FICCA</name>
<keyword evidence="3" id="KW-0862">Zinc</keyword>
<dbReference type="GO" id="GO:0008270">
    <property type="term" value="F:zinc ion binding"/>
    <property type="evidence" value="ECO:0007669"/>
    <property type="project" value="UniProtKB-KW"/>
</dbReference>
<evidence type="ECO:0000256" key="1">
    <source>
        <dbReference type="ARBA" id="ARBA00022723"/>
    </source>
</evidence>
<sequence>MHKLFQTNYGYLSSTLRNHFKNSKFLSPISRFHDLSDNPDPNPKLDFVLGEVKELQSSKPENGVVQWGSETEPESVEDRSVQISHPWPEWVDLMESLLKTGYFEGGGNPFRNGDLGRKESKLIRTACLNFSRDRYDLIRFLSRKDIQVIAVCGCPSLDRKVVNSGKRLRAHVGINEGDTCSSCNLRGDCERAYVKAREDEGGRTVDVMRFLSTYGLDPIAGTVENKPCLNKMVKESVRSLLKEMVEYSTRIMDTDLLKSTSSKKVVPVKDQSSSQGKSHVNVPMKQGDWICPKCSFLNFAKNLKCLRCDGLYHERLKQLREDQDHLPLKKGDWKCDKCNFLNFARNTKCLQCKENPPKRHLNPGEWECPSCNYINFRRNMVCLKCDHRRPKATTSSESRLENGSYRESSKFSSFQGDQSSVNIQTSSWGQGQNGNNGANMWRSAEIEIEEHGYPNSRNEASDFADFPIIGGLSDLSRNAEKRDRWKLEMIEWSKGNFKAKRNDELSSANHHRRLEFPKSADDDEMAEWFGPGK</sequence>
<dbReference type="SMART" id="SM00547">
    <property type="entry name" value="ZnF_RBZ"/>
    <property type="match status" value="3"/>
</dbReference>
<dbReference type="GO" id="GO:0003729">
    <property type="term" value="F:mRNA binding"/>
    <property type="evidence" value="ECO:0007669"/>
    <property type="project" value="TreeGrafter"/>
</dbReference>
<keyword evidence="2 4" id="KW-0863">Zinc-finger</keyword>
<protein>
    <recommendedName>
        <fullName evidence="6">RanBP2-type domain-containing protein</fullName>
    </recommendedName>
</protein>
<dbReference type="AlphaFoldDB" id="A0AA87ZQP5"/>
<evidence type="ECO:0000313" key="8">
    <source>
        <dbReference type="Proteomes" id="UP001187192"/>
    </source>
</evidence>
<dbReference type="PANTHER" id="PTHR23111:SF23">
    <property type="entry name" value="RAN BP2_NZF ZINC FINGER-LIKE SUPERFAMILY PROTEIN"/>
    <property type="match status" value="1"/>
</dbReference>
<feature type="domain" description="RanBP2-type" evidence="6">
    <location>
        <begin position="285"/>
        <end position="314"/>
    </location>
</feature>
<dbReference type="InterPro" id="IPR036443">
    <property type="entry name" value="Znf_RanBP2_sf"/>
</dbReference>
<feature type="domain" description="RanBP2-type" evidence="6">
    <location>
        <begin position="329"/>
        <end position="358"/>
    </location>
</feature>
<keyword evidence="1" id="KW-0479">Metal-binding</keyword>
<dbReference type="Gene3D" id="4.10.1060.10">
    <property type="entry name" value="Zinc finger, RanBP2-type"/>
    <property type="match status" value="3"/>
</dbReference>
<dbReference type="Gramene" id="FCD_00025818-RA">
    <property type="protein sequence ID" value="FCD_00025818-RA:cds"/>
    <property type="gene ID" value="FCD_00025818"/>
</dbReference>
<dbReference type="GO" id="GO:0005737">
    <property type="term" value="C:cytoplasm"/>
    <property type="evidence" value="ECO:0007669"/>
    <property type="project" value="TreeGrafter"/>
</dbReference>
<evidence type="ECO:0000259" key="6">
    <source>
        <dbReference type="PROSITE" id="PS50199"/>
    </source>
</evidence>
<evidence type="ECO:0000256" key="3">
    <source>
        <dbReference type="ARBA" id="ARBA00022833"/>
    </source>
</evidence>